<comment type="caution">
    <text evidence="1">The sequence shown here is derived from an EMBL/GenBank/DDBJ whole genome shotgun (WGS) entry which is preliminary data.</text>
</comment>
<dbReference type="EMBL" id="BTSX01000004">
    <property type="protein sequence ID" value="GMS96125.1"/>
    <property type="molecule type" value="Genomic_DNA"/>
</dbReference>
<proteinExistence type="predicted"/>
<protein>
    <submittedName>
        <fullName evidence="1">Uncharacterized protein</fullName>
    </submittedName>
</protein>
<evidence type="ECO:0000313" key="2">
    <source>
        <dbReference type="Proteomes" id="UP001432027"/>
    </source>
</evidence>
<reference evidence="1" key="1">
    <citation type="submission" date="2023-10" db="EMBL/GenBank/DDBJ databases">
        <title>Genome assembly of Pristionchus species.</title>
        <authorList>
            <person name="Yoshida K."/>
            <person name="Sommer R.J."/>
        </authorList>
    </citation>
    <scope>NUCLEOTIDE SEQUENCE</scope>
    <source>
        <strain evidence="1">RS0144</strain>
    </source>
</reference>
<feature type="non-terminal residue" evidence="1">
    <location>
        <position position="1"/>
    </location>
</feature>
<gene>
    <name evidence="1" type="ORF">PENTCL1PPCAC_18300</name>
</gene>
<dbReference type="Proteomes" id="UP001432027">
    <property type="component" value="Unassembled WGS sequence"/>
</dbReference>
<sequence length="143" mass="16240">FLHSSVLLIERDSTQSMSPSLLPLLLLVSSAAALFEDAPLPAAAASQTPDNLRQKIVEMCNFPSENMTPDQYTLCTQLVAIFRVQLLNEQRVDHEKEGDSVSLEKRKASFIRFGKRSVPIEEYEERESVPEKRKASFIRFGRR</sequence>
<dbReference type="AlphaFoldDB" id="A0AAV5TNX3"/>
<evidence type="ECO:0000313" key="1">
    <source>
        <dbReference type="EMBL" id="GMS96125.1"/>
    </source>
</evidence>
<accession>A0AAV5TNX3</accession>
<organism evidence="1 2">
    <name type="scientific">Pristionchus entomophagus</name>
    <dbReference type="NCBI Taxonomy" id="358040"/>
    <lineage>
        <taxon>Eukaryota</taxon>
        <taxon>Metazoa</taxon>
        <taxon>Ecdysozoa</taxon>
        <taxon>Nematoda</taxon>
        <taxon>Chromadorea</taxon>
        <taxon>Rhabditida</taxon>
        <taxon>Rhabditina</taxon>
        <taxon>Diplogasteromorpha</taxon>
        <taxon>Diplogasteroidea</taxon>
        <taxon>Neodiplogasteridae</taxon>
        <taxon>Pristionchus</taxon>
    </lineage>
</organism>
<name>A0AAV5TNX3_9BILA</name>
<keyword evidence="2" id="KW-1185">Reference proteome</keyword>